<evidence type="ECO:0000313" key="3">
    <source>
        <dbReference type="Proteomes" id="UP000587527"/>
    </source>
</evidence>
<keyword evidence="1" id="KW-0812">Transmembrane</keyword>
<keyword evidence="1" id="KW-0472">Membrane</keyword>
<dbReference type="AlphaFoldDB" id="A0A841BQQ9"/>
<comment type="caution">
    <text evidence="2">The sequence shown here is derived from an EMBL/GenBank/DDBJ whole genome shotgun (WGS) entry which is preliminary data.</text>
</comment>
<name>A0A841BQQ9_9ACTN</name>
<dbReference type="Proteomes" id="UP000587527">
    <property type="component" value="Unassembled WGS sequence"/>
</dbReference>
<keyword evidence="3" id="KW-1185">Reference proteome</keyword>
<accession>A0A841BQQ9</accession>
<organism evidence="2 3">
    <name type="scientific">Allocatelliglobosispora scoriae</name>
    <dbReference type="NCBI Taxonomy" id="643052"/>
    <lineage>
        <taxon>Bacteria</taxon>
        <taxon>Bacillati</taxon>
        <taxon>Actinomycetota</taxon>
        <taxon>Actinomycetes</taxon>
        <taxon>Micromonosporales</taxon>
        <taxon>Micromonosporaceae</taxon>
        <taxon>Allocatelliglobosispora</taxon>
    </lineage>
</organism>
<protein>
    <submittedName>
        <fullName evidence="2">Uncharacterized protein</fullName>
    </submittedName>
</protein>
<reference evidence="2 3" key="1">
    <citation type="submission" date="2020-08" db="EMBL/GenBank/DDBJ databases">
        <title>Sequencing the genomes of 1000 actinobacteria strains.</title>
        <authorList>
            <person name="Klenk H.-P."/>
        </authorList>
    </citation>
    <scope>NUCLEOTIDE SEQUENCE [LARGE SCALE GENOMIC DNA]</scope>
    <source>
        <strain evidence="2 3">DSM 45362</strain>
    </source>
</reference>
<dbReference type="EMBL" id="JACHMN010000002">
    <property type="protein sequence ID" value="MBB5869676.1"/>
    <property type="molecule type" value="Genomic_DNA"/>
</dbReference>
<evidence type="ECO:0000313" key="2">
    <source>
        <dbReference type="EMBL" id="MBB5869676.1"/>
    </source>
</evidence>
<sequence length="135" mass="14214">MSTPMRDVIRLVGSHEPGVDRQAAYAELVARFGKPAAPLMWGSALLYVTIRDDAEAENVTVTGMVSTCALVLCGIGAVLAGQPVRAGLIGAAIAFGLVAVGQAIGKSADDEAAVMGDTDDGEEFVMVRRPRRWWL</sequence>
<evidence type="ECO:0000256" key="1">
    <source>
        <dbReference type="SAM" id="Phobius"/>
    </source>
</evidence>
<gene>
    <name evidence="2" type="ORF">F4553_003055</name>
</gene>
<proteinExistence type="predicted"/>
<feature type="transmembrane region" description="Helical" evidence="1">
    <location>
        <begin position="59"/>
        <end position="80"/>
    </location>
</feature>
<keyword evidence="1" id="KW-1133">Transmembrane helix</keyword>
<feature type="transmembrane region" description="Helical" evidence="1">
    <location>
        <begin position="86"/>
        <end position="105"/>
    </location>
</feature>
<dbReference type="RefSeq" id="WP_184836457.1">
    <property type="nucleotide sequence ID" value="NZ_JACHMN010000002.1"/>
</dbReference>